<dbReference type="PANTHER" id="PTHR33608">
    <property type="entry name" value="BLL2464 PROTEIN"/>
    <property type="match status" value="1"/>
</dbReference>
<name>A0ABT6Q0N3_9PROT</name>
<dbReference type="EMBL" id="JASBAO010000001">
    <property type="protein sequence ID" value="MDI2090653.1"/>
    <property type="molecule type" value="Genomic_DNA"/>
</dbReference>
<proteinExistence type="predicted"/>
<gene>
    <name evidence="2" type="ORF">QJV27_04520</name>
</gene>
<dbReference type="Pfam" id="PF01882">
    <property type="entry name" value="DUF58"/>
    <property type="match status" value="1"/>
</dbReference>
<protein>
    <submittedName>
        <fullName evidence="2">DUF58 domain-containing protein</fullName>
    </submittedName>
</protein>
<reference evidence="2" key="1">
    <citation type="submission" date="2023-05" db="EMBL/GenBank/DDBJ databases">
        <title>Whole genome sequence of Commensalibacter sp.</title>
        <authorList>
            <person name="Charoenyingcharoen P."/>
            <person name="Yukphan P."/>
        </authorList>
    </citation>
    <scope>NUCLEOTIDE SEQUENCE</scope>
    <source>
        <strain evidence="2">TBRC 16381</strain>
    </source>
</reference>
<dbReference type="RefSeq" id="WP_281447783.1">
    <property type="nucleotide sequence ID" value="NZ_JASBAO010000001.1"/>
</dbReference>
<evidence type="ECO:0000259" key="1">
    <source>
        <dbReference type="Pfam" id="PF01882"/>
    </source>
</evidence>
<feature type="domain" description="DUF58" evidence="1">
    <location>
        <begin position="78"/>
        <end position="283"/>
    </location>
</feature>
<dbReference type="Proteomes" id="UP001431634">
    <property type="component" value="Unassembled WGS sequence"/>
</dbReference>
<keyword evidence="3" id="KW-1185">Reference proteome</keyword>
<accession>A0ABT6Q0N3</accession>
<dbReference type="PANTHER" id="PTHR33608:SF6">
    <property type="entry name" value="BLL2464 PROTEIN"/>
    <property type="match status" value="1"/>
</dbReference>
<comment type="caution">
    <text evidence="2">The sequence shown here is derived from an EMBL/GenBank/DDBJ whole genome shotgun (WGS) entry which is preliminary data.</text>
</comment>
<evidence type="ECO:0000313" key="3">
    <source>
        <dbReference type="Proteomes" id="UP001431634"/>
    </source>
</evidence>
<organism evidence="2 3">
    <name type="scientific">Commensalibacter oyaizuii</name>
    <dbReference type="NCBI Taxonomy" id="3043873"/>
    <lineage>
        <taxon>Bacteria</taxon>
        <taxon>Pseudomonadati</taxon>
        <taxon>Pseudomonadota</taxon>
        <taxon>Alphaproteobacteria</taxon>
        <taxon>Acetobacterales</taxon>
        <taxon>Acetobacteraceae</taxon>
    </lineage>
</organism>
<dbReference type="InterPro" id="IPR002881">
    <property type="entry name" value="DUF58"/>
</dbReference>
<sequence>MTDHWWSRLFKKHHKESAFFNKTKDGSIFSRSTLIAKAQQTAQTLPDLLLASNKVANTVLTGSHGCKRTGQGNQFWQYRLAMPGEPVHTIDWRQSAKSDKIFVRETEEENIQTLNLWCDVSGSMQWRSSSDLPTKQERAYLLGLSLSTLLLNAGERVRLINKHTSNNAFQGVQQLYTLAERLVAPSVSASPDFPVVEQLPAHAWTVLISDFLYPYDQLADFLKKLVQRPNHILLIQAIDPAEQTFPYKGRIEFSGLEGEEAITLSNDVQSSQHYATLWTEHQNQLKTLCQNINISIIQDISNVNAAYSLLSAWNILSNKRNAKSR</sequence>
<evidence type="ECO:0000313" key="2">
    <source>
        <dbReference type="EMBL" id="MDI2090653.1"/>
    </source>
</evidence>